<protein>
    <submittedName>
        <fullName evidence="2">Uncharacterized protein</fullName>
    </submittedName>
</protein>
<feature type="compositionally biased region" description="Polar residues" evidence="1">
    <location>
        <begin position="200"/>
        <end position="212"/>
    </location>
</feature>
<feature type="compositionally biased region" description="Polar residues" evidence="1">
    <location>
        <begin position="321"/>
        <end position="330"/>
    </location>
</feature>
<feature type="region of interest" description="Disordered" evidence="1">
    <location>
        <begin position="663"/>
        <end position="693"/>
    </location>
</feature>
<feature type="compositionally biased region" description="Basic and acidic residues" evidence="1">
    <location>
        <begin position="162"/>
        <end position="173"/>
    </location>
</feature>
<organism evidence="2 3">
    <name type="scientific">Paraconiothyrium brasiliense</name>
    <dbReference type="NCBI Taxonomy" id="300254"/>
    <lineage>
        <taxon>Eukaryota</taxon>
        <taxon>Fungi</taxon>
        <taxon>Dikarya</taxon>
        <taxon>Ascomycota</taxon>
        <taxon>Pezizomycotina</taxon>
        <taxon>Dothideomycetes</taxon>
        <taxon>Pleosporomycetidae</taxon>
        <taxon>Pleosporales</taxon>
        <taxon>Massarineae</taxon>
        <taxon>Didymosphaeriaceae</taxon>
        <taxon>Paraconiothyrium</taxon>
    </lineage>
</organism>
<evidence type="ECO:0000313" key="3">
    <source>
        <dbReference type="Proteomes" id="UP001521785"/>
    </source>
</evidence>
<feature type="region of interest" description="Disordered" evidence="1">
    <location>
        <begin position="287"/>
        <end position="441"/>
    </location>
</feature>
<keyword evidence="3" id="KW-1185">Reference proteome</keyword>
<reference evidence="2 3" key="1">
    <citation type="submission" date="2024-02" db="EMBL/GenBank/DDBJ databases">
        <title>De novo assembly and annotation of 12 fungi associated with fruit tree decline syndrome in Ontario, Canada.</title>
        <authorList>
            <person name="Sulman M."/>
            <person name="Ellouze W."/>
            <person name="Ilyukhin E."/>
        </authorList>
    </citation>
    <scope>NUCLEOTIDE SEQUENCE [LARGE SCALE GENOMIC DNA]</scope>
    <source>
        <strain evidence="2 3">M42-189</strain>
    </source>
</reference>
<proteinExistence type="predicted"/>
<feature type="compositionally biased region" description="Basic and acidic residues" evidence="1">
    <location>
        <begin position="409"/>
        <end position="420"/>
    </location>
</feature>
<name>A0ABR3QWT5_9PLEO</name>
<evidence type="ECO:0000256" key="1">
    <source>
        <dbReference type="SAM" id="MobiDB-lite"/>
    </source>
</evidence>
<comment type="caution">
    <text evidence="2">The sequence shown here is derived from an EMBL/GenBank/DDBJ whole genome shotgun (WGS) entry which is preliminary data.</text>
</comment>
<evidence type="ECO:0000313" key="2">
    <source>
        <dbReference type="EMBL" id="KAL1596612.1"/>
    </source>
</evidence>
<accession>A0ABR3QWT5</accession>
<dbReference type="Proteomes" id="UP001521785">
    <property type="component" value="Unassembled WGS sequence"/>
</dbReference>
<feature type="compositionally biased region" description="Basic and acidic residues" evidence="1">
    <location>
        <begin position="498"/>
        <end position="516"/>
    </location>
</feature>
<feature type="region of interest" description="Disordered" evidence="1">
    <location>
        <begin position="601"/>
        <end position="645"/>
    </location>
</feature>
<feature type="compositionally biased region" description="Low complexity" evidence="1">
    <location>
        <begin position="336"/>
        <end position="349"/>
    </location>
</feature>
<feature type="compositionally biased region" description="Polar residues" evidence="1">
    <location>
        <begin position="517"/>
        <end position="526"/>
    </location>
</feature>
<feature type="compositionally biased region" description="Low complexity" evidence="1">
    <location>
        <begin position="220"/>
        <end position="230"/>
    </location>
</feature>
<gene>
    <name evidence="2" type="ORF">SLS60_009260</name>
</gene>
<feature type="region of interest" description="Disordered" evidence="1">
    <location>
        <begin position="464"/>
        <end position="534"/>
    </location>
</feature>
<sequence>MSTLAPSKAGFDVAWADSEPAMSLPHADQIPRSAHGFSNVNIDIPLDTQSSLSMEFIHDGKVVELVARFESCTRHENSDGEQANPRDNPRRRGHAAAAEYTQDVQHSPRPCKSNTDTVRGLPNRIETEKKIVSPHSELTHSPRKPIPSPWKTTQPRAPVFQTDRRKEEREKRKSGQGSLSPTKPLRGTYLTKDAIEPITSDITSRPAPSSPTKLPRRQSRASLQSPSSSPGTEYHSAHSPVSSGDTWHTAEDHDLEPPFLSLESADDVEQGAFTGLDQHGQIAIWGKSTSQLTSHSRSKTESHVTGQKLIRPAIPNLTLLIPTNRQSTNYKPPFKAGSASSPNSGSPVSPTKPSSRIPRTAHAFNASTKTSSLKRSQSKKSLKETKGVSVARSSKSSSDSVQQSVDPSVHPEHTPFREEDIFIDENGPMSGPSSRKTSISTVKAVTTAGKQVFEHMDHVDELEAREKESVVKKGISATKTTNTEAPEPILKVAGPSSESRKEVHPPRRRSEQDMPQDRSQSISAESLRSKASSELRATAPEFFPQPQDELRAPAQDAMTTQWIQPFVHNLAFDPFALDNYGMPWFFHMYPVSTKQFFKSPKKFKTMPRGRKRGDNSLSPKKFSRPALLNEPLPQEGQKGTEQEPGIDAVSPFASQLDEIARNTAGHQSRDTTCPMPKRYMTLPSRSGRPLRDVGNGLYDTFGRGRGRPVGMPMEATAPFPDPIPPSGRKQYVGYAIESTRDGCGVVDIDRAAEWVGKACNTCEPDH</sequence>
<feature type="compositionally biased region" description="Basic residues" evidence="1">
    <location>
        <begin position="601"/>
        <end position="611"/>
    </location>
</feature>
<dbReference type="EMBL" id="JAKJXO020000014">
    <property type="protein sequence ID" value="KAL1596612.1"/>
    <property type="molecule type" value="Genomic_DNA"/>
</dbReference>
<feature type="region of interest" description="Disordered" evidence="1">
    <location>
        <begin position="74"/>
        <end position="266"/>
    </location>
</feature>
<feature type="compositionally biased region" description="Low complexity" evidence="1">
    <location>
        <begin position="388"/>
        <end position="408"/>
    </location>
</feature>
<feature type="compositionally biased region" description="Polar residues" evidence="1">
    <location>
        <begin position="431"/>
        <end position="441"/>
    </location>
</feature>